<gene>
    <name evidence="3" type="ORF">F8153_01795</name>
</gene>
<feature type="transmembrane region" description="Helical" evidence="1">
    <location>
        <begin position="23"/>
        <end position="46"/>
    </location>
</feature>
<evidence type="ECO:0000313" key="3">
    <source>
        <dbReference type="EMBL" id="KAB3532823.1"/>
    </source>
</evidence>
<feature type="transmembrane region" description="Helical" evidence="1">
    <location>
        <begin position="269"/>
        <end position="290"/>
    </location>
</feature>
<accession>A0A833HR92</accession>
<keyword evidence="1" id="KW-0472">Membrane</keyword>
<dbReference type="Proteomes" id="UP000465601">
    <property type="component" value="Unassembled WGS sequence"/>
</dbReference>
<dbReference type="RefSeq" id="WP_151864635.1">
    <property type="nucleotide sequence ID" value="NZ_WBZB01000006.1"/>
</dbReference>
<feature type="transmembrane region" description="Helical" evidence="1">
    <location>
        <begin position="67"/>
        <end position="95"/>
    </location>
</feature>
<dbReference type="PANTHER" id="PTHR30590">
    <property type="entry name" value="INNER MEMBRANE PROTEIN"/>
    <property type="match status" value="1"/>
</dbReference>
<protein>
    <submittedName>
        <fullName evidence="3">DUF418 domain-containing protein</fullName>
    </submittedName>
</protein>
<dbReference type="Pfam" id="PF04235">
    <property type="entry name" value="DUF418"/>
    <property type="match status" value="1"/>
</dbReference>
<sequence>MINTETTKAEPISKGERIRELDIVRGFALLGVLLVNLAAFNSTLFSELASIGPLSNPLNLELLSDRLATLFIQILGEGKFYTIFSFLFGLGFYIFMERAEAKGVSPNKLFVKRSFFLLLFGIIHFSLVWYGDILHVYGVVGFLLLPFKNCSYKTIRNWLIALLIISTLFMVLSSVSNALLENLSSDLYDAQMASYRHMADKSIDVYQNGSFLEIIRYRLGEEAFYIVFYLIFMIPKILGMFLIGLYVGKRKIFKDIEGNQIFIKKVWRVGGLIGILSTIVYVLIEFSVISLNPILSAGAFHFFKEIATIFLSMFYVTSLMLLYRKASFKKLLSPLGYIGQMALTNYLVQCTIASLIYYGHGLGLVNKVGLATGILFTLVIYSVQIVTSKLWLNRFKYGPFEWIWRQLTYGGLSK</sequence>
<feature type="transmembrane region" description="Helical" evidence="1">
    <location>
        <begin position="226"/>
        <end position="248"/>
    </location>
</feature>
<evidence type="ECO:0000259" key="2">
    <source>
        <dbReference type="Pfam" id="PF04235"/>
    </source>
</evidence>
<dbReference type="InterPro" id="IPR007349">
    <property type="entry name" value="DUF418"/>
</dbReference>
<keyword evidence="1" id="KW-1133">Transmembrane helix</keyword>
<reference evidence="3 4" key="1">
    <citation type="submission" date="2019-10" db="EMBL/GenBank/DDBJ databases">
        <title>Alkaliphilus serpentinus sp. nov. and Alkaliphilus pronyensis sp. nov., two novel anaerobic alkaliphilic species isolated from the serpentinized-hosted hydrothermal field of the Prony Bay (New Caledonia).</title>
        <authorList>
            <person name="Postec A."/>
        </authorList>
    </citation>
    <scope>NUCLEOTIDE SEQUENCE [LARGE SCALE GENOMIC DNA]</scope>
    <source>
        <strain evidence="3 4">LacT</strain>
    </source>
</reference>
<dbReference type="InterPro" id="IPR052529">
    <property type="entry name" value="Bact_Transport_Assoc"/>
</dbReference>
<feature type="transmembrane region" description="Helical" evidence="1">
    <location>
        <begin position="302"/>
        <end position="323"/>
    </location>
</feature>
<dbReference type="OrthoDB" id="9807744at2"/>
<dbReference type="EMBL" id="WBZB01000006">
    <property type="protein sequence ID" value="KAB3532823.1"/>
    <property type="molecule type" value="Genomic_DNA"/>
</dbReference>
<feature type="domain" description="DUF418" evidence="2">
    <location>
        <begin position="248"/>
        <end position="410"/>
    </location>
</feature>
<feature type="transmembrane region" description="Helical" evidence="1">
    <location>
        <begin position="335"/>
        <end position="358"/>
    </location>
</feature>
<evidence type="ECO:0000256" key="1">
    <source>
        <dbReference type="SAM" id="Phobius"/>
    </source>
</evidence>
<feature type="transmembrane region" description="Helical" evidence="1">
    <location>
        <begin position="370"/>
        <end position="392"/>
    </location>
</feature>
<dbReference type="AlphaFoldDB" id="A0A833HR92"/>
<feature type="transmembrane region" description="Helical" evidence="1">
    <location>
        <begin position="157"/>
        <end position="180"/>
    </location>
</feature>
<organism evidence="3 4">
    <name type="scientific">Alkaliphilus serpentinus</name>
    <dbReference type="NCBI Taxonomy" id="1482731"/>
    <lineage>
        <taxon>Bacteria</taxon>
        <taxon>Bacillati</taxon>
        <taxon>Bacillota</taxon>
        <taxon>Clostridia</taxon>
        <taxon>Peptostreptococcales</taxon>
        <taxon>Natronincolaceae</taxon>
        <taxon>Alkaliphilus</taxon>
    </lineage>
</organism>
<dbReference type="PANTHER" id="PTHR30590:SF3">
    <property type="entry name" value="HYPOTHETICAL MEMBRANE SPANNING PROTEIN"/>
    <property type="match status" value="1"/>
</dbReference>
<evidence type="ECO:0000313" key="4">
    <source>
        <dbReference type="Proteomes" id="UP000465601"/>
    </source>
</evidence>
<keyword evidence="4" id="KW-1185">Reference proteome</keyword>
<proteinExistence type="predicted"/>
<keyword evidence="1" id="KW-0812">Transmembrane</keyword>
<name>A0A833HR92_9FIRM</name>
<comment type="caution">
    <text evidence="3">The sequence shown here is derived from an EMBL/GenBank/DDBJ whole genome shotgun (WGS) entry which is preliminary data.</text>
</comment>
<feature type="transmembrane region" description="Helical" evidence="1">
    <location>
        <begin position="115"/>
        <end position="145"/>
    </location>
</feature>